<feature type="domain" description="Terminal uridylyltransferase 4/7 nucleotidyltransferase" evidence="1">
    <location>
        <begin position="199"/>
        <end position="319"/>
    </location>
</feature>
<dbReference type="Gene3D" id="1.10.1410.10">
    <property type="match status" value="1"/>
</dbReference>
<evidence type="ECO:0000313" key="3">
    <source>
        <dbReference type="Proteomes" id="UP001608902"/>
    </source>
</evidence>
<dbReference type="SUPFAM" id="SSF81631">
    <property type="entry name" value="PAP/OAS1 substrate-binding domain"/>
    <property type="match status" value="1"/>
</dbReference>
<accession>A0ABD6E7R5</accession>
<evidence type="ECO:0000313" key="2">
    <source>
        <dbReference type="EMBL" id="MFH4975211.1"/>
    </source>
</evidence>
<dbReference type="Pfam" id="PF19088">
    <property type="entry name" value="TUTase"/>
    <property type="match status" value="1"/>
</dbReference>
<dbReference type="EMBL" id="JBGFUD010000774">
    <property type="protein sequence ID" value="MFH4975211.1"/>
    <property type="molecule type" value="Genomic_DNA"/>
</dbReference>
<sequence length="492" mass="56799">MSKWTLDTVFSVYRSPQYRTEVALYCSDRVEDLVIPSGLFKDFTVVFNNQGFYILDDRIEVVIDGTQGKDYIHLILFYCDPQDHKRKVRDGYRICAESILMNTVSTDDIRNALEELAQHLQHVWQGSFLPEKPPYDVSLYSLPYLARRSVHPLKKKSDRFVRAIYFCNLCYMHINSIDSARRHFEGYEHLCAEKRKAAINDLRSLPQPGVTYLTKLNSVLEEVVKSECLEDSVYVKVDEFTAFLTKILKSKVHEDCSLRLYGSFLTRVASASSNINYSLLYPPSFSRGQILGFVKRALETECSMLSEFATDYQRSDPSVHFKVEAGYVAKHPITVFISCHALSALKLSYVISVLGRLRSQLIPLICVFRSWAKLCKLHVVALGGIPLYGFDLMLIHYLQHCHLLPHVEIEQENEHEVQSDEPYSSYNKFVSSSDREKMSKRVHDLVWFSHSFRTMVHSFLIFPLFLQGPKVFYENVNAVYSLILSLAPKTWN</sequence>
<proteinExistence type="predicted"/>
<gene>
    <name evidence="2" type="ORF">AB6A40_001920</name>
</gene>
<dbReference type="AlphaFoldDB" id="A0ABD6E7R5"/>
<keyword evidence="3" id="KW-1185">Reference proteome</keyword>
<dbReference type="InterPro" id="IPR045100">
    <property type="entry name" value="TUT4/7_NTP_transf"/>
</dbReference>
<protein>
    <recommendedName>
        <fullName evidence="1">Terminal uridylyltransferase 4/7 nucleotidyltransferase domain-containing protein</fullName>
    </recommendedName>
</protein>
<comment type="caution">
    <text evidence="2">The sequence shown here is derived from an EMBL/GenBank/DDBJ whole genome shotgun (WGS) entry which is preliminary data.</text>
</comment>
<reference evidence="2 3" key="1">
    <citation type="submission" date="2024-08" db="EMBL/GenBank/DDBJ databases">
        <title>Gnathostoma spinigerum genome.</title>
        <authorList>
            <person name="Gonzalez-Bertolin B."/>
            <person name="Monzon S."/>
            <person name="Zaballos A."/>
            <person name="Jimenez P."/>
            <person name="Dekumyoy P."/>
            <person name="Varona S."/>
            <person name="Cuesta I."/>
            <person name="Sumanam S."/>
            <person name="Adisakwattana P."/>
            <person name="Gasser R.B."/>
            <person name="Hernandez-Gonzalez A."/>
            <person name="Young N.D."/>
            <person name="Perteguer M.J."/>
        </authorList>
    </citation>
    <scope>NUCLEOTIDE SEQUENCE [LARGE SCALE GENOMIC DNA]</scope>
    <source>
        <strain evidence="2">AL3</strain>
        <tissue evidence="2">Liver</tissue>
    </source>
</reference>
<dbReference type="Proteomes" id="UP001608902">
    <property type="component" value="Unassembled WGS sequence"/>
</dbReference>
<organism evidence="2 3">
    <name type="scientific">Gnathostoma spinigerum</name>
    <dbReference type="NCBI Taxonomy" id="75299"/>
    <lineage>
        <taxon>Eukaryota</taxon>
        <taxon>Metazoa</taxon>
        <taxon>Ecdysozoa</taxon>
        <taxon>Nematoda</taxon>
        <taxon>Chromadorea</taxon>
        <taxon>Rhabditida</taxon>
        <taxon>Spirurina</taxon>
        <taxon>Gnathostomatomorpha</taxon>
        <taxon>Gnathostomatoidea</taxon>
        <taxon>Gnathostomatidae</taxon>
        <taxon>Gnathostoma</taxon>
    </lineage>
</organism>
<name>A0ABD6E7R5_9BILA</name>
<evidence type="ECO:0000259" key="1">
    <source>
        <dbReference type="Pfam" id="PF19088"/>
    </source>
</evidence>